<accession>A0A0F5ZPN3</accession>
<gene>
    <name evidence="1" type="ORF">VM57_10890</name>
</gene>
<dbReference type="EMBL" id="JZRZ01000018">
    <property type="protein sequence ID" value="KKD57282.1"/>
    <property type="molecule type" value="Genomic_DNA"/>
</dbReference>
<dbReference type="Proteomes" id="UP000243478">
    <property type="component" value="Unassembled WGS sequence"/>
</dbReference>
<proteinExistence type="predicted"/>
<name>A0A0F5ZPN3_STEMA</name>
<sequence>MSSPRTESVMTIGYHASHEQFPPATLLGLALRAEQAAFEAVMCSDHSTHGRLRKGSPATAGCGPARWRCRAR</sequence>
<protein>
    <submittedName>
        <fullName evidence="1">Uncharacterized protein</fullName>
    </submittedName>
</protein>
<comment type="caution">
    <text evidence="1">The sequence shown here is derived from an EMBL/GenBank/DDBJ whole genome shotgun (WGS) entry which is preliminary data.</text>
</comment>
<dbReference type="AlphaFoldDB" id="A0A0F5ZPN3"/>
<organism evidence="1 2">
    <name type="scientific">Stenotrophomonas maltophilia</name>
    <name type="common">Pseudomonas maltophilia</name>
    <name type="synonym">Xanthomonas maltophilia</name>
    <dbReference type="NCBI Taxonomy" id="40324"/>
    <lineage>
        <taxon>Bacteria</taxon>
        <taxon>Pseudomonadati</taxon>
        <taxon>Pseudomonadota</taxon>
        <taxon>Gammaproteobacteria</taxon>
        <taxon>Lysobacterales</taxon>
        <taxon>Lysobacteraceae</taxon>
        <taxon>Stenotrophomonas</taxon>
        <taxon>Stenotrophomonas maltophilia group</taxon>
    </lineage>
</organism>
<dbReference type="PATRIC" id="fig|40324.63.peg.4020"/>
<reference evidence="1 2" key="1">
    <citation type="submission" date="2015-03" db="EMBL/GenBank/DDBJ databases">
        <title>Draft genome of Stenotrophomonas maltophila isolated from urine specimen.</title>
        <authorList>
            <person name="Murugan N."/>
            <person name="Malathi J."/>
            <person name="Umashankar V."/>
            <person name="Madhavan H."/>
        </authorList>
    </citation>
    <scope>NUCLEOTIDE SEQUENCE [LARGE SCALE GENOMIC DNA]</scope>
    <source>
        <strain evidence="1 2">JMNMN1</strain>
    </source>
</reference>
<evidence type="ECO:0000313" key="2">
    <source>
        <dbReference type="Proteomes" id="UP000243478"/>
    </source>
</evidence>
<evidence type="ECO:0000313" key="1">
    <source>
        <dbReference type="EMBL" id="KKD57282.1"/>
    </source>
</evidence>